<dbReference type="CDD" id="cd04793">
    <property type="entry name" value="LanC"/>
    <property type="match status" value="1"/>
</dbReference>
<comment type="caution">
    <text evidence="1">The sequence shown here is derived from an EMBL/GenBank/DDBJ whole genome shotgun (WGS) entry which is preliminary data.</text>
</comment>
<dbReference type="Gene3D" id="1.50.10.20">
    <property type="match status" value="1"/>
</dbReference>
<dbReference type="SUPFAM" id="SSF158745">
    <property type="entry name" value="LanC-like"/>
    <property type="match status" value="1"/>
</dbReference>
<dbReference type="SMART" id="SM01260">
    <property type="entry name" value="LANC_like"/>
    <property type="match status" value="1"/>
</dbReference>
<protein>
    <submittedName>
        <fullName evidence="1">Lanthionine synthetase C family protein</fullName>
    </submittedName>
</protein>
<dbReference type="Proteomes" id="UP001614394">
    <property type="component" value="Unassembled WGS sequence"/>
</dbReference>
<accession>A0ABW8C0U6</accession>
<dbReference type="InterPro" id="IPR033889">
    <property type="entry name" value="LanC"/>
</dbReference>
<reference evidence="1 2" key="1">
    <citation type="submission" date="2024-10" db="EMBL/GenBank/DDBJ databases">
        <title>The Natural Products Discovery Center: Release of the First 8490 Sequenced Strains for Exploring Actinobacteria Biosynthetic Diversity.</title>
        <authorList>
            <person name="Kalkreuter E."/>
            <person name="Kautsar S.A."/>
            <person name="Yang D."/>
            <person name="Bader C.D."/>
            <person name="Teijaro C.N."/>
            <person name="Fluegel L."/>
            <person name="Davis C.M."/>
            <person name="Simpson J.R."/>
            <person name="Lauterbach L."/>
            <person name="Steele A.D."/>
            <person name="Gui C."/>
            <person name="Meng S."/>
            <person name="Li G."/>
            <person name="Viehrig K."/>
            <person name="Ye F."/>
            <person name="Su P."/>
            <person name="Kiefer A.F."/>
            <person name="Nichols A."/>
            <person name="Cepeda A.J."/>
            <person name="Yan W."/>
            <person name="Fan B."/>
            <person name="Jiang Y."/>
            <person name="Adhikari A."/>
            <person name="Zheng C.-J."/>
            <person name="Schuster L."/>
            <person name="Cowan T.M."/>
            <person name="Smanski M.J."/>
            <person name="Chevrette M.G."/>
            <person name="De Carvalho L.P.S."/>
            <person name="Shen B."/>
        </authorList>
    </citation>
    <scope>NUCLEOTIDE SEQUENCE [LARGE SCALE GENOMIC DNA]</scope>
    <source>
        <strain evidence="1 2">NPDC053399</strain>
    </source>
</reference>
<keyword evidence="2" id="KW-1185">Reference proteome</keyword>
<sequence>MQLIDTTINGKIVGRIAEQLADPDAVRSRMLRRGEFIDMGDGTRKRRWDPVSLANGYPGVVLLFSELGYQDNYFRGISHRYLGQALAELSPGGRQGLYGGLTAVAFATRAAARTATDYAAVLTRLDGLIEIYARRIVHAERAHLGRPWGGTAFAAYDVLSGLTGIGRYFLAAGAQKTETFSQILEYLVDISLPVFSDGLEVPGWTVRHPAYIASGDTDGEHVNFGASHGIAGPLALLSLAWQQGAQVPGHEEAIRRISDWFVAWRGRDGHGTFWPTTLSRSAYESGDRGRTAYRPSWCYGSPAIARALQLAGMALGEPGWLKTAAEALGAAVSRLTSEEDLTEVGLCHGLAGFLHTASTIHAAAGPHAGEEQVDAIAAKIVGAYVPEAPFSFRVNTVGVETGLDCPGFLEGSAGVALALLAHSQGAPPETGWDRALLLA</sequence>
<dbReference type="PRINTS" id="PR01955">
    <property type="entry name" value="LANCFRANKIA"/>
</dbReference>
<evidence type="ECO:0000313" key="1">
    <source>
        <dbReference type="EMBL" id="MFI9100048.1"/>
    </source>
</evidence>
<dbReference type="PRINTS" id="PR01950">
    <property type="entry name" value="LANCSUPER"/>
</dbReference>
<dbReference type="EMBL" id="JBITYG010000002">
    <property type="protein sequence ID" value="MFI9100048.1"/>
    <property type="molecule type" value="Genomic_DNA"/>
</dbReference>
<proteinExistence type="predicted"/>
<organism evidence="1 2">
    <name type="scientific">Streptomyces fildesensis</name>
    <dbReference type="NCBI Taxonomy" id="375757"/>
    <lineage>
        <taxon>Bacteria</taxon>
        <taxon>Bacillati</taxon>
        <taxon>Actinomycetota</taxon>
        <taxon>Actinomycetes</taxon>
        <taxon>Kitasatosporales</taxon>
        <taxon>Streptomycetaceae</taxon>
        <taxon>Streptomyces</taxon>
    </lineage>
</organism>
<name>A0ABW8C0U6_9ACTN</name>
<dbReference type="InterPro" id="IPR007822">
    <property type="entry name" value="LANC-like"/>
</dbReference>
<dbReference type="Pfam" id="PF05147">
    <property type="entry name" value="LANC_like"/>
    <property type="match status" value="1"/>
</dbReference>
<gene>
    <name evidence="1" type="ORF">ACIGXA_05960</name>
</gene>
<evidence type="ECO:0000313" key="2">
    <source>
        <dbReference type="Proteomes" id="UP001614394"/>
    </source>
</evidence>
<dbReference type="RefSeq" id="WP_399644875.1">
    <property type="nucleotide sequence ID" value="NZ_JBITYG010000002.1"/>
</dbReference>